<feature type="region of interest" description="Disordered" evidence="1">
    <location>
        <begin position="621"/>
        <end position="647"/>
    </location>
</feature>
<keyword evidence="3" id="KW-1185">Reference proteome</keyword>
<evidence type="ECO:0000313" key="2">
    <source>
        <dbReference type="EMBL" id="KAJ4387820.1"/>
    </source>
</evidence>
<dbReference type="AlphaFoldDB" id="A0A9W8YQ09"/>
<protein>
    <recommendedName>
        <fullName evidence="4">RRM domain-containing protein</fullName>
    </recommendedName>
</protein>
<evidence type="ECO:0000256" key="1">
    <source>
        <dbReference type="SAM" id="MobiDB-lite"/>
    </source>
</evidence>
<name>A0A9W8YQ09_9PEZI</name>
<proteinExistence type="predicted"/>
<comment type="caution">
    <text evidence="2">The sequence shown here is derived from an EMBL/GenBank/DDBJ whole genome shotgun (WGS) entry which is preliminary data.</text>
</comment>
<feature type="region of interest" description="Disordered" evidence="1">
    <location>
        <begin position="278"/>
        <end position="349"/>
    </location>
</feature>
<organism evidence="2 3">
    <name type="scientific">Gnomoniopsis smithogilvyi</name>
    <dbReference type="NCBI Taxonomy" id="1191159"/>
    <lineage>
        <taxon>Eukaryota</taxon>
        <taxon>Fungi</taxon>
        <taxon>Dikarya</taxon>
        <taxon>Ascomycota</taxon>
        <taxon>Pezizomycotina</taxon>
        <taxon>Sordariomycetes</taxon>
        <taxon>Sordariomycetidae</taxon>
        <taxon>Diaporthales</taxon>
        <taxon>Gnomoniaceae</taxon>
        <taxon>Gnomoniopsis</taxon>
    </lineage>
</organism>
<dbReference type="Proteomes" id="UP001140453">
    <property type="component" value="Unassembled WGS sequence"/>
</dbReference>
<feature type="compositionally biased region" description="Polar residues" evidence="1">
    <location>
        <begin position="42"/>
        <end position="72"/>
    </location>
</feature>
<feature type="region of interest" description="Disordered" evidence="1">
    <location>
        <begin position="1"/>
        <end position="96"/>
    </location>
</feature>
<feature type="compositionally biased region" description="Low complexity" evidence="1">
    <location>
        <begin position="625"/>
        <end position="647"/>
    </location>
</feature>
<evidence type="ECO:0008006" key="4">
    <source>
        <dbReference type="Google" id="ProtNLM"/>
    </source>
</evidence>
<accession>A0A9W8YQ09</accession>
<sequence>MGNEAIKPSVEADFDGSNQTQIGDPSSLTPTSASASDDGNESHQSFISQTSSNNASAFESNLNHELTTSQPMSHRPVLSISTSSTSNRKAPAGFNPLASIGSASLRSLSPPSAREYQSSRLFPATEDIDDDGTGSPKSPFFPDGLSGGLISAMSDINIQRQMLGQDVRGYITCHYALRSAIVIPKPGTKKWDEYIASIQGAVDPIPMALSGNPADTSQTPSITVGHKVPSGMTGDSLLPVDKLDGGSSSKSIPTAHNPRAAPFIPRRTTTIENLEQVAEEHDGRRGLTITKPRPSWGQVPNWRSRGKGRGGACRQPPISRHDNKPPSVPSLPVGPRASSSTPRQVLPPSVQVVATTQSSSSALDAIGKRDTTRRTFESFRPMNAVVNPDAYKQQLSEEDIAFRVENGMSLNYHGNHENSRNISAKIPENQNCAVWITNLPSHCTTRALLRALMHHRPGRIWATHINAAEEPRHRHAAAKIIFYHPAEAKRLLKLALKPGIYVQNHRISAIYNKQRVAAQEYDYPTSRALEIRGDKAIVSEQFLRSLFEQHFKFEDEAVDVLAEFKDVRVIEWRFGSMRAQAASAYQLLERMYPCVDIRYATDPCAQYMSMPGQKQFDQLVAPVQDSTGTTAPSSSGAPGGPDTKPSN</sequence>
<dbReference type="OrthoDB" id="5241026at2759"/>
<evidence type="ECO:0000313" key="3">
    <source>
        <dbReference type="Proteomes" id="UP001140453"/>
    </source>
</evidence>
<reference evidence="2" key="1">
    <citation type="submission" date="2022-10" db="EMBL/GenBank/DDBJ databases">
        <title>Tapping the CABI collections for fungal endophytes: first genome assemblies for Collariella, Neodidymelliopsis, Ascochyta clinopodiicola, Didymella pomorum, Didymosphaeria variabile, Neocosmospora piperis and Neocucurbitaria cava.</title>
        <authorList>
            <person name="Hill R."/>
        </authorList>
    </citation>
    <scope>NUCLEOTIDE SEQUENCE</scope>
    <source>
        <strain evidence="2">IMI 355082</strain>
    </source>
</reference>
<feature type="compositionally biased region" description="Low complexity" evidence="1">
    <location>
        <begin position="24"/>
        <end position="37"/>
    </location>
</feature>
<gene>
    <name evidence="2" type="ORF">N0V93_008423</name>
</gene>
<dbReference type="EMBL" id="JAPEVB010000005">
    <property type="protein sequence ID" value="KAJ4387820.1"/>
    <property type="molecule type" value="Genomic_DNA"/>
</dbReference>
<feature type="compositionally biased region" description="Polar residues" evidence="1">
    <location>
        <begin position="79"/>
        <end position="88"/>
    </location>
</feature>